<evidence type="ECO:0000313" key="4">
    <source>
        <dbReference type="Proteomes" id="UP001549167"/>
    </source>
</evidence>
<organism evidence="3 4">
    <name type="scientific">Alkalibacillus flavidus</name>
    <dbReference type="NCBI Taxonomy" id="546021"/>
    <lineage>
        <taxon>Bacteria</taxon>
        <taxon>Bacillati</taxon>
        <taxon>Bacillota</taxon>
        <taxon>Bacilli</taxon>
        <taxon>Bacillales</taxon>
        <taxon>Bacillaceae</taxon>
        <taxon>Alkalibacillus</taxon>
    </lineage>
</organism>
<dbReference type="InterPro" id="IPR048862">
    <property type="entry name" value="SPOCS_spoVID_N"/>
</dbReference>
<proteinExistence type="predicted"/>
<sequence length="327" mass="37754">MSYRENMPYQFDVQEHITFRHGEEIEDLYSIAIDPDVQVHHHQSTVQVRGVLVVHGDYLARQTTQEETVFVDQDQHTVQQVRALDNGFMEFQYPIPVDISIPYERVKLEEDVQVAVDYFDYELPEPRTLKVYTTIRLDGAVMIDVEQDDITDDSNTNDFELKQFPAIEDEVQHDDDSQSVTNTEPSQPGRDIWPKEKSTSFQDFFQTESNEPSQSVSNTHGTDDEPSEDYDTSDDSIEDSSDEVEEEDASTVKKGLNYLSKFFREEQDETQVQMRVRFVQANETLETIADAYHLTTHQLERLNNLESSSQLQEGDVLLVPAKSYSTD</sequence>
<comment type="caution">
    <text evidence="3">The sequence shown here is derived from an EMBL/GenBank/DDBJ whole genome shotgun (WGS) entry which is preliminary data.</text>
</comment>
<dbReference type="Pfam" id="PF20918">
    <property type="entry name" value="SPOCS_spoVID-N"/>
    <property type="match status" value="1"/>
</dbReference>
<protein>
    <submittedName>
        <fullName evidence="3">Stage VI sporulation protein D</fullName>
    </submittedName>
</protein>
<feature type="region of interest" description="Disordered" evidence="1">
    <location>
        <begin position="169"/>
        <end position="195"/>
    </location>
</feature>
<dbReference type="InterPro" id="IPR036779">
    <property type="entry name" value="LysM_dom_sf"/>
</dbReference>
<dbReference type="PROSITE" id="PS51782">
    <property type="entry name" value="LYSM"/>
    <property type="match status" value="1"/>
</dbReference>
<dbReference type="InterPro" id="IPR018392">
    <property type="entry name" value="LysM"/>
</dbReference>
<evidence type="ECO:0000256" key="1">
    <source>
        <dbReference type="SAM" id="MobiDB-lite"/>
    </source>
</evidence>
<feature type="region of interest" description="Disordered" evidence="1">
    <location>
        <begin position="207"/>
        <end position="251"/>
    </location>
</feature>
<dbReference type="RefSeq" id="WP_354219170.1">
    <property type="nucleotide sequence ID" value="NZ_JBEPMX010000002.1"/>
</dbReference>
<dbReference type="Gene3D" id="3.10.350.10">
    <property type="entry name" value="LysM domain"/>
    <property type="match status" value="1"/>
</dbReference>
<accession>A0ABV2KSJ9</accession>
<gene>
    <name evidence="3" type="ORF">ABID56_000634</name>
</gene>
<dbReference type="CDD" id="cd00118">
    <property type="entry name" value="LysM"/>
    <property type="match status" value="1"/>
</dbReference>
<feature type="domain" description="LysM" evidence="2">
    <location>
        <begin position="275"/>
        <end position="319"/>
    </location>
</feature>
<dbReference type="Proteomes" id="UP001549167">
    <property type="component" value="Unassembled WGS sequence"/>
</dbReference>
<evidence type="ECO:0000313" key="3">
    <source>
        <dbReference type="EMBL" id="MET3682553.1"/>
    </source>
</evidence>
<feature type="compositionally biased region" description="Polar residues" evidence="1">
    <location>
        <begin position="207"/>
        <end position="220"/>
    </location>
</feature>
<evidence type="ECO:0000259" key="2">
    <source>
        <dbReference type="PROSITE" id="PS51782"/>
    </source>
</evidence>
<dbReference type="SUPFAM" id="SSF54106">
    <property type="entry name" value="LysM domain"/>
    <property type="match status" value="1"/>
</dbReference>
<dbReference type="Pfam" id="PF01476">
    <property type="entry name" value="LysM"/>
    <property type="match status" value="1"/>
</dbReference>
<feature type="compositionally biased region" description="Acidic residues" evidence="1">
    <location>
        <begin position="224"/>
        <end position="249"/>
    </location>
</feature>
<dbReference type="SMART" id="SM00257">
    <property type="entry name" value="LysM"/>
    <property type="match status" value="1"/>
</dbReference>
<keyword evidence="4" id="KW-1185">Reference proteome</keyword>
<dbReference type="EMBL" id="JBEPMX010000002">
    <property type="protein sequence ID" value="MET3682553.1"/>
    <property type="molecule type" value="Genomic_DNA"/>
</dbReference>
<reference evidence="3 4" key="1">
    <citation type="submission" date="2024-06" db="EMBL/GenBank/DDBJ databases">
        <title>Genomic Encyclopedia of Type Strains, Phase IV (KMG-IV): sequencing the most valuable type-strain genomes for metagenomic binning, comparative biology and taxonomic classification.</title>
        <authorList>
            <person name="Goeker M."/>
        </authorList>
    </citation>
    <scope>NUCLEOTIDE SEQUENCE [LARGE SCALE GENOMIC DNA]</scope>
    <source>
        <strain evidence="3 4">DSM 23520</strain>
    </source>
</reference>
<name>A0ABV2KSJ9_9BACI</name>